<organism evidence="3 4">
    <name type="scientific">Peribacillus frigoritolerans</name>
    <dbReference type="NCBI Taxonomy" id="450367"/>
    <lineage>
        <taxon>Bacteria</taxon>
        <taxon>Bacillati</taxon>
        <taxon>Bacillota</taxon>
        <taxon>Bacilli</taxon>
        <taxon>Bacillales</taxon>
        <taxon>Bacillaceae</taxon>
        <taxon>Peribacillus</taxon>
    </lineage>
</organism>
<dbReference type="SUPFAM" id="SSF56349">
    <property type="entry name" value="DNA breaking-rejoining enzymes"/>
    <property type="match status" value="1"/>
</dbReference>
<feature type="domain" description="Tyr recombinase" evidence="2">
    <location>
        <begin position="9"/>
        <end position="183"/>
    </location>
</feature>
<dbReference type="Proteomes" id="UP001178275">
    <property type="component" value="Unassembled WGS sequence"/>
</dbReference>
<dbReference type="PANTHER" id="PTHR30349">
    <property type="entry name" value="PHAGE INTEGRASE-RELATED"/>
    <property type="match status" value="1"/>
</dbReference>
<accession>A0AA90P4I4</accession>
<dbReference type="InterPro" id="IPR050090">
    <property type="entry name" value="Tyrosine_recombinase_XerCD"/>
</dbReference>
<evidence type="ECO:0000313" key="4">
    <source>
        <dbReference type="Proteomes" id="UP001178275"/>
    </source>
</evidence>
<gene>
    <name evidence="3" type="ORF">Q8G36_21060</name>
</gene>
<dbReference type="PANTHER" id="PTHR30349:SF82">
    <property type="entry name" value="INTEGRASE_RECOMBINASE YOEC-RELATED"/>
    <property type="match status" value="1"/>
</dbReference>
<dbReference type="InterPro" id="IPR013762">
    <property type="entry name" value="Integrase-like_cat_sf"/>
</dbReference>
<dbReference type="GO" id="GO:0003677">
    <property type="term" value="F:DNA binding"/>
    <property type="evidence" value="ECO:0007669"/>
    <property type="project" value="InterPro"/>
</dbReference>
<reference evidence="3" key="1">
    <citation type="submission" date="2023-07" db="EMBL/GenBank/DDBJ databases">
        <title>Murine gut Bacillus species.</title>
        <authorList>
            <person name="Gutman E."/>
            <person name="Hashuel R."/>
            <person name="Litvak Y."/>
        </authorList>
    </citation>
    <scope>NUCLEOTIDE SEQUENCE</scope>
    <source>
        <strain evidence="3">RU293</strain>
    </source>
</reference>
<dbReference type="AlphaFoldDB" id="A0AA90P4I4"/>
<dbReference type="Gene3D" id="1.10.443.10">
    <property type="entry name" value="Intergrase catalytic core"/>
    <property type="match status" value="1"/>
</dbReference>
<evidence type="ECO:0000259" key="2">
    <source>
        <dbReference type="PROSITE" id="PS51898"/>
    </source>
</evidence>
<dbReference type="EMBL" id="JAUUTW010000026">
    <property type="protein sequence ID" value="MDP1453458.1"/>
    <property type="molecule type" value="Genomic_DNA"/>
</dbReference>
<dbReference type="Pfam" id="PF00589">
    <property type="entry name" value="Phage_integrase"/>
    <property type="match status" value="1"/>
</dbReference>
<name>A0AA90P4I4_9BACI</name>
<evidence type="ECO:0000256" key="1">
    <source>
        <dbReference type="ARBA" id="ARBA00023172"/>
    </source>
</evidence>
<dbReference type="PROSITE" id="PS51898">
    <property type="entry name" value="TYR_RECOMBINASE"/>
    <property type="match status" value="1"/>
</dbReference>
<proteinExistence type="predicted"/>
<dbReference type="GO" id="GO:0006310">
    <property type="term" value="P:DNA recombination"/>
    <property type="evidence" value="ECO:0007669"/>
    <property type="project" value="UniProtKB-KW"/>
</dbReference>
<comment type="caution">
    <text evidence="3">The sequence shown here is derived from an EMBL/GenBank/DDBJ whole genome shotgun (WGS) entry which is preliminary data.</text>
</comment>
<dbReference type="GO" id="GO:0015074">
    <property type="term" value="P:DNA integration"/>
    <property type="evidence" value="ECO:0007669"/>
    <property type="project" value="InterPro"/>
</dbReference>
<dbReference type="InterPro" id="IPR002104">
    <property type="entry name" value="Integrase_catalytic"/>
</dbReference>
<sequence>MTQPKDVQPIRDQLQLEDMKWALKRHCSERDYILFVVGCETGLRVGDLLKLTTKQILDLKGKQNKILRVKEGKTQKIRDMYIANCFQEVFEYAKNVQSPYLFPSRKGERPITPTQAYRQLNKAAEFAGVEHVGNHTLRKTFGYWFYKATKDIAMLQRILHHSHPSVTLRYIGITEEETNNVLKTFSVFHSS</sequence>
<dbReference type="RefSeq" id="WP_305161563.1">
    <property type="nucleotide sequence ID" value="NZ_JAUUTW010000026.1"/>
</dbReference>
<protein>
    <submittedName>
        <fullName evidence="3">Tyrosine-type recombinase/integrase</fullName>
    </submittedName>
</protein>
<keyword evidence="1" id="KW-0233">DNA recombination</keyword>
<dbReference type="InterPro" id="IPR011010">
    <property type="entry name" value="DNA_brk_join_enz"/>
</dbReference>
<evidence type="ECO:0000313" key="3">
    <source>
        <dbReference type="EMBL" id="MDP1453458.1"/>
    </source>
</evidence>